<dbReference type="InParanoid" id="A0A0R0KDL7"/>
<reference evidence="1 2" key="1">
    <citation type="journal article" date="2010" name="Nature">
        <title>Genome sequence of the palaeopolyploid soybean.</title>
        <authorList>
            <person name="Schmutz J."/>
            <person name="Cannon S.B."/>
            <person name="Schlueter J."/>
            <person name="Ma J."/>
            <person name="Mitros T."/>
            <person name="Nelson W."/>
            <person name="Hyten D.L."/>
            <person name="Song Q."/>
            <person name="Thelen J.J."/>
            <person name="Cheng J."/>
            <person name="Xu D."/>
            <person name="Hellsten U."/>
            <person name="May G.D."/>
            <person name="Yu Y."/>
            <person name="Sakurai T."/>
            <person name="Umezawa T."/>
            <person name="Bhattacharyya M.K."/>
            <person name="Sandhu D."/>
            <person name="Valliyodan B."/>
            <person name="Lindquist E."/>
            <person name="Peto M."/>
            <person name="Grant D."/>
            <person name="Shu S."/>
            <person name="Goodstein D."/>
            <person name="Barry K."/>
            <person name="Futrell-Griggs M."/>
            <person name="Abernathy B."/>
            <person name="Du J."/>
            <person name="Tian Z."/>
            <person name="Zhu L."/>
            <person name="Gill N."/>
            <person name="Joshi T."/>
            <person name="Libault M."/>
            <person name="Sethuraman A."/>
            <person name="Zhang X.-C."/>
            <person name="Shinozaki K."/>
            <person name="Nguyen H.T."/>
            <person name="Wing R.A."/>
            <person name="Cregan P."/>
            <person name="Specht J."/>
            <person name="Grimwood J."/>
            <person name="Rokhsar D."/>
            <person name="Stacey G."/>
            <person name="Shoemaker R.C."/>
            <person name="Jackson S.A."/>
        </authorList>
    </citation>
    <scope>NUCLEOTIDE SEQUENCE [LARGE SCALE GENOMIC DNA]</scope>
    <source>
        <strain evidence="2">cv. Williams 82</strain>
        <tissue evidence="1">Callus</tissue>
    </source>
</reference>
<sequence length="103" mass="12471">MDTQNSSPLIRQLLKSMKKLKSLVHSWRMHSTVSRSLKQRWCRLFNKQMGMQRFLEDEETTEDHMVQYRRAISCVSEDDIDKRAEAFIANFRRQLSLERIFNY</sequence>
<gene>
    <name evidence="1" type="ORF">GLYMA_04G075600</name>
</gene>
<keyword evidence="3" id="KW-1185">Reference proteome</keyword>
<dbReference type="OrthoDB" id="1682876at2759"/>
<dbReference type="EMBL" id="CM000837">
    <property type="protein sequence ID" value="KRH61940.1"/>
    <property type="molecule type" value="Genomic_DNA"/>
</dbReference>
<dbReference type="Pfam" id="PF05553">
    <property type="entry name" value="DUF761"/>
    <property type="match status" value="1"/>
</dbReference>
<dbReference type="OMA" id="SLKQRWC"/>
<reference evidence="1" key="3">
    <citation type="submission" date="2018-07" db="EMBL/GenBank/DDBJ databases">
        <title>WGS assembly of Glycine max.</title>
        <authorList>
            <person name="Schmutz J."/>
            <person name="Cannon S."/>
            <person name="Schlueter J."/>
            <person name="Ma J."/>
            <person name="Mitros T."/>
            <person name="Nelson W."/>
            <person name="Hyten D."/>
            <person name="Song Q."/>
            <person name="Thelen J."/>
            <person name="Cheng J."/>
            <person name="Xu D."/>
            <person name="Hellsten U."/>
            <person name="May G."/>
            <person name="Yu Y."/>
            <person name="Sakurai T."/>
            <person name="Umezawa T."/>
            <person name="Bhattacharyya M."/>
            <person name="Sandhu D."/>
            <person name="Valliyodan B."/>
            <person name="Lindquist E."/>
            <person name="Peto M."/>
            <person name="Grant D."/>
            <person name="Shu S."/>
            <person name="Goodstein D."/>
            <person name="Barry K."/>
            <person name="Futrell-Griggs M."/>
            <person name="Abernathy B."/>
            <person name="Du J."/>
            <person name="Tian Z."/>
            <person name="Zhu L."/>
            <person name="Gill N."/>
            <person name="Joshi T."/>
            <person name="Libault M."/>
            <person name="Sethuraman A."/>
            <person name="Zhang X."/>
            <person name="Shinozaki K."/>
            <person name="Nguyen H."/>
            <person name="Wing R."/>
            <person name="Cregan P."/>
            <person name="Specht J."/>
            <person name="Grimwood J."/>
            <person name="Rokhsar D."/>
            <person name="Stacey G."/>
            <person name="Shoemaker R."/>
            <person name="Jackson S."/>
        </authorList>
    </citation>
    <scope>NUCLEOTIDE SEQUENCE</scope>
    <source>
        <tissue evidence="1">Callus</tissue>
    </source>
</reference>
<evidence type="ECO:0000313" key="1">
    <source>
        <dbReference type="EMBL" id="KRH61940.1"/>
    </source>
</evidence>
<dbReference type="SMR" id="A0A0R0KDL7"/>
<dbReference type="Proteomes" id="UP000008827">
    <property type="component" value="Chromosome 4"/>
</dbReference>
<protein>
    <submittedName>
        <fullName evidence="1 2">Uncharacterized protein</fullName>
    </submittedName>
</protein>
<accession>A0A0R0KDL7</accession>
<organism evidence="1">
    <name type="scientific">Glycine max</name>
    <name type="common">Soybean</name>
    <name type="synonym">Glycine hispida</name>
    <dbReference type="NCBI Taxonomy" id="3847"/>
    <lineage>
        <taxon>Eukaryota</taxon>
        <taxon>Viridiplantae</taxon>
        <taxon>Streptophyta</taxon>
        <taxon>Embryophyta</taxon>
        <taxon>Tracheophyta</taxon>
        <taxon>Spermatophyta</taxon>
        <taxon>Magnoliopsida</taxon>
        <taxon>eudicotyledons</taxon>
        <taxon>Gunneridae</taxon>
        <taxon>Pentapetalae</taxon>
        <taxon>rosids</taxon>
        <taxon>fabids</taxon>
        <taxon>Fabales</taxon>
        <taxon>Fabaceae</taxon>
        <taxon>Papilionoideae</taxon>
        <taxon>50 kb inversion clade</taxon>
        <taxon>NPAAA clade</taxon>
        <taxon>indigoferoid/millettioid clade</taxon>
        <taxon>Phaseoleae</taxon>
        <taxon>Glycine</taxon>
        <taxon>Glycine subgen. Soja</taxon>
    </lineage>
</organism>
<dbReference type="AlphaFoldDB" id="A0A0R0KDL7"/>
<name>A0A0R0KDL7_SOYBN</name>
<evidence type="ECO:0000313" key="3">
    <source>
        <dbReference type="Proteomes" id="UP000008827"/>
    </source>
</evidence>
<dbReference type="Gramene" id="KRH61940">
    <property type="protein sequence ID" value="KRH61940"/>
    <property type="gene ID" value="GLYMA_04G075600"/>
</dbReference>
<proteinExistence type="predicted"/>
<reference evidence="2" key="2">
    <citation type="submission" date="2018-02" db="UniProtKB">
        <authorList>
            <consortium name="EnsemblPlants"/>
        </authorList>
    </citation>
    <scope>IDENTIFICATION</scope>
    <source>
        <strain evidence="2">Williams 82</strain>
    </source>
</reference>
<dbReference type="EnsemblPlants" id="KRH61940">
    <property type="protein sequence ID" value="KRH61940"/>
    <property type="gene ID" value="GLYMA_04G075600"/>
</dbReference>
<dbReference type="InterPro" id="IPR008480">
    <property type="entry name" value="DUF761_pln"/>
</dbReference>
<evidence type="ECO:0000313" key="2">
    <source>
        <dbReference type="EnsemblPlants" id="KRH61940"/>
    </source>
</evidence>